<dbReference type="EMBL" id="HACG01032597">
    <property type="protein sequence ID" value="CEK79462.1"/>
    <property type="molecule type" value="Transcribed_RNA"/>
</dbReference>
<feature type="non-terminal residue" evidence="3">
    <location>
        <position position="1"/>
    </location>
</feature>
<protein>
    <submittedName>
        <fullName evidence="3">Uncharacterized protein</fullName>
    </submittedName>
</protein>
<dbReference type="AlphaFoldDB" id="A0A0B7AFT0"/>
<feature type="compositionally biased region" description="Low complexity" evidence="1">
    <location>
        <begin position="172"/>
        <end position="181"/>
    </location>
</feature>
<accession>A0A0B7AFT0</accession>
<gene>
    <name evidence="3" type="primary">ORF115592</name>
</gene>
<evidence type="ECO:0000256" key="2">
    <source>
        <dbReference type="SAM" id="Phobius"/>
    </source>
</evidence>
<organism evidence="3">
    <name type="scientific">Arion vulgaris</name>
    <dbReference type="NCBI Taxonomy" id="1028688"/>
    <lineage>
        <taxon>Eukaryota</taxon>
        <taxon>Metazoa</taxon>
        <taxon>Spiralia</taxon>
        <taxon>Lophotrochozoa</taxon>
        <taxon>Mollusca</taxon>
        <taxon>Gastropoda</taxon>
        <taxon>Heterobranchia</taxon>
        <taxon>Euthyneura</taxon>
        <taxon>Panpulmonata</taxon>
        <taxon>Eupulmonata</taxon>
        <taxon>Stylommatophora</taxon>
        <taxon>Helicina</taxon>
        <taxon>Arionoidea</taxon>
        <taxon>Arionidae</taxon>
        <taxon>Arion</taxon>
    </lineage>
</organism>
<feature type="compositionally biased region" description="Basic and acidic residues" evidence="1">
    <location>
        <begin position="189"/>
        <end position="221"/>
    </location>
</feature>
<feature type="transmembrane region" description="Helical" evidence="2">
    <location>
        <begin position="12"/>
        <end position="38"/>
    </location>
</feature>
<feature type="region of interest" description="Disordered" evidence="1">
    <location>
        <begin position="107"/>
        <end position="227"/>
    </location>
</feature>
<keyword evidence="2" id="KW-0812">Transmembrane</keyword>
<evidence type="ECO:0000313" key="3">
    <source>
        <dbReference type="EMBL" id="CEK79462.1"/>
    </source>
</evidence>
<name>A0A0B7AFT0_9EUPU</name>
<evidence type="ECO:0000256" key="1">
    <source>
        <dbReference type="SAM" id="MobiDB-lite"/>
    </source>
</evidence>
<keyword evidence="2" id="KW-1133">Transmembrane helix</keyword>
<feature type="compositionally biased region" description="Basic and acidic residues" evidence="1">
    <location>
        <begin position="137"/>
        <end position="147"/>
    </location>
</feature>
<proteinExistence type="predicted"/>
<reference evidence="3" key="1">
    <citation type="submission" date="2014-12" db="EMBL/GenBank/DDBJ databases">
        <title>Insight into the proteome of Arion vulgaris.</title>
        <authorList>
            <person name="Aradska J."/>
            <person name="Bulat T."/>
            <person name="Smidak R."/>
            <person name="Sarate P."/>
            <person name="Gangsoo J."/>
            <person name="Sialana F."/>
            <person name="Bilban M."/>
            <person name="Lubec G."/>
        </authorList>
    </citation>
    <scope>NUCLEOTIDE SEQUENCE</scope>
    <source>
        <tissue evidence="3">Skin</tissue>
    </source>
</reference>
<sequence>DDTEQEHRKHTFLLFYIRIMHILQNCFTVSLFTVLLIWTTRTSAQQSELPNECERGVKRHHPSQANVYQVFTRQDYMKQWLDYTCPEYTIFDPRLCQCIESPRHDPIRQKQRQVPQKLKLRQRRPESQRQTQVTIVEESKEGYRTDNEGSADISPTSKVVWSPQEKSSEWTQQQQKQQPPKEFQADPVYEIKQEGLQPSKEKPDNKIQKPDKQKVDSECHLHRSTGNPSIFERWSDGQWMEEDCNWPFYTGLVWNQASCRCVWGPNRTVAVPNVEDSIPAACLLMLKLTFDGGHIKDEGRHIWLNIRNKENALVESDPSAVGGKCGSFRGSSIAIPYFKSNVLGEVFHIGFMFKLCAGDPDTDIPLIHNDCIESGEDGPGIMVTYQAWRKQVIVSMRTVNSPALISEYCNLGKSQNDWTKIDIRYSDSFLEVRANNVVCVESTKFYGVVATNNCPLTLLGEAFCGKLDEVVITRGCTNAHAVS</sequence>
<keyword evidence="2" id="KW-0472">Membrane</keyword>